<comment type="caution">
    <text evidence="2">The sequence shown here is derived from an EMBL/GenBank/DDBJ whole genome shotgun (WGS) entry which is preliminary data.</text>
</comment>
<dbReference type="Proteomes" id="UP000788993">
    <property type="component" value="Unassembled WGS sequence"/>
</dbReference>
<organism evidence="2 3">
    <name type="scientific">Ogataea polymorpha</name>
    <dbReference type="NCBI Taxonomy" id="460523"/>
    <lineage>
        <taxon>Eukaryota</taxon>
        <taxon>Fungi</taxon>
        <taxon>Dikarya</taxon>
        <taxon>Ascomycota</taxon>
        <taxon>Saccharomycotina</taxon>
        <taxon>Pichiomycetes</taxon>
        <taxon>Pichiales</taxon>
        <taxon>Pichiaceae</taxon>
        <taxon>Ogataea</taxon>
    </lineage>
</organism>
<gene>
    <name evidence="2" type="ORF">OGATHE_004801</name>
</gene>
<evidence type="ECO:0000313" key="3">
    <source>
        <dbReference type="Proteomes" id="UP000788993"/>
    </source>
</evidence>
<dbReference type="AlphaFoldDB" id="A0A9P8P0U6"/>
<evidence type="ECO:0000313" key="2">
    <source>
        <dbReference type="EMBL" id="KAH3663225.1"/>
    </source>
</evidence>
<keyword evidence="3" id="KW-1185">Reference proteome</keyword>
<proteinExistence type="predicted"/>
<protein>
    <submittedName>
        <fullName evidence="2">Uncharacterized protein</fullName>
    </submittedName>
</protein>
<name>A0A9P8P0U6_9ASCO</name>
<evidence type="ECO:0000256" key="1">
    <source>
        <dbReference type="SAM" id="MobiDB-lite"/>
    </source>
</evidence>
<dbReference type="EMBL" id="JAEUBD010001266">
    <property type="protein sequence ID" value="KAH3663225.1"/>
    <property type="molecule type" value="Genomic_DNA"/>
</dbReference>
<reference evidence="2" key="1">
    <citation type="journal article" date="2021" name="Open Biol.">
        <title>Shared evolutionary footprints suggest mitochondrial oxidative damage underlies multiple complex I losses in fungi.</title>
        <authorList>
            <person name="Schikora-Tamarit M.A."/>
            <person name="Marcet-Houben M."/>
            <person name="Nosek J."/>
            <person name="Gabaldon T."/>
        </authorList>
    </citation>
    <scope>NUCLEOTIDE SEQUENCE</scope>
    <source>
        <strain evidence="2">NCAIM Y.01608</strain>
    </source>
</reference>
<accession>A0A9P8P0U6</accession>
<sequence length="76" mass="8045">MSDLRGLVLKSPHCSLLISTLVQSLLTSAGRPANGYTAKEVPATRARSIFDDESSSQVSKNFGGRASPKNTMSGFT</sequence>
<feature type="region of interest" description="Disordered" evidence="1">
    <location>
        <begin position="47"/>
        <end position="76"/>
    </location>
</feature>
<reference evidence="2" key="2">
    <citation type="submission" date="2021-01" db="EMBL/GenBank/DDBJ databases">
        <authorList>
            <person name="Schikora-Tamarit M.A."/>
        </authorList>
    </citation>
    <scope>NUCLEOTIDE SEQUENCE</scope>
    <source>
        <strain evidence="2">NCAIM Y.01608</strain>
    </source>
</reference>